<organism evidence="2 3">
    <name type="scientific">Salinisphaera orenii MK-B5</name>
    <dbReference type="NCBI Taxonomy" id="856730"/>
    <lineage>
        <taxon>Bacteria</taxon>
        <taxon>Pseudomonadati</taxon>
        <taxon>Pseudomonadota</taxon>
        <taxon>Gammaproteobacteria</taxon>
        <taxon>Salinisphaerales</taxon>
        <taxon>Salinisphaeraceae</taxon>
        <taxon>Salinisphaera</taxon>
    </lineage>
</organism>
<dbReference type="GO" id="GO:0003824">
    <property type="term" value="F:catalytic activity"/>
    <property type="evidence" value="ECO:0007669"/>
    <property type="project" value="InterPro"/>
</dbReference>
<sequence>MAEHSIWQMTLGEFRDAIESRSMPGCGAAAASSAAIGLALVLKGLRISESKAACAERARLIERADAQLAALGDYADEDVQAFNAYLAARRDTADEGALQAAVERINRVPVDTARCCLEALELAVAARGLTRESLHSDTDAGARLLHSGLAMVLLNVDANVRNLDDAGEREALARTREQLQTAADHALERLSASG</sequence>
<comment type="caution">
    <text evidence="2">The sequence shown here is derived from an EMBL/GenBank/DDBJ whole genome shotgun (WGS) entry which is preliminary data.</text>
</comment>
<protein>
    <recommendedName>
        <fullName evidence="1">Cyclodeaminase/cyclohydrolase domain-containing protein</fullName>
    </recommendedName>
</protein>
<dbReference type="EMBL" id="AYKH01000018">
    <property type="protein sequence ID" value="ROO26841.1"/>
    <property type="molecule type" value="Genomic_DNA"/>
</dbReference>
<dbReference type="InterPro" id="IPR036178">
    <property type="entry name" value="Formintransfe-cycloase-like_sf"/>
</dbReference>
<feature type="domain" description="Cyclodeaminase/cyclohydrolase" evidence="1">
    <location>
        <begin position="11"/>
        <end position="176"/>
    </location>
</feature>
<evidence type="ECO:0000259" key="1">
    <source>
        <dbReference type="Pfam" id="PF04961"/>
    </source>
</evidence>
<dbReference type="Gene3D" id="1.20.120.680">
    <property type="entry name" value="Formiminotetrahydrofolate cyclodeaminase monomer, up-and-down helical bundle"/>
    <property type="match status" value="1"/>
</dbReference>
<dbReference type="Pfam" id="PF04961">
    <property type="entry name" value="FTCD_C"/>
    <property type="match status" value="1"/>
</dbReference>
<evidence type="ECO:0000313" key="2">
    <source>
        <dbReference type="EMBL" id="ROO26841.1"/>
    </source>
</evidence>
<dbReference type="Proteomes" id="UP000283993">
    <property type="component" value="Unassembled WGS sequence"/>
</dbReference>
<evidence type="ECO:0000313" key="3">
    <source>
        <dbReference type="Proteomes" id="UP000283993"/>
    </source>
</evidence>
<dbReference type="InterPro" id="IPR007044">
    <property type="entry name" value="Cyclodeamin/CycHdrlase"/>
</dbReference>
<proteinExistence type="predicted"/>
<gene>
    <name evidence="2" type="ORF">SAOR_09925</name>
</gene>
<name>A0A423PMV5_9GAMM</name>
<keyword evidence="3" id="KW-1185">Reference proteome</keyword>
<dbReference type="RefSeq" id="WP_185015630.1">
    <property type="nucleotide sequence ID" value="NZ_AYKH01000018.1"/>
</dbReference>
<dbReference type="AlphaFoldDB" id="A0A423PMV5"/>
<dbReference type="SUPFAM" id="SSF101262">
    <property type="entry name" value="Methenyltetrahydrofolate cyclohydrolase-like"/>
    <property type="match status" value="1"/>
</dbReference>
<accession>A0A423PMV5</accession>
<reference evidence="2 3" key="1">
    <citation type="submission" date="2013-10" db="EMBL/GenBank/DDBJ databases">
        <title>Salinisphaera orenii MK-B5 Genome Sequencing.</title>
        <authorList>
            <person name="Lai Q."/>
            <person name="Li C."/>
            <person name="Shao Z."/>
        </authorList>
    </citation>
    <scope>NUCLEOTIDE SEQUENCE [LARGE SCALE GENOMIC DNA]</scope>
    <source>
        <strain evidence="2 3">MK-B5</strain>
    </source>
</reference>